<evidence type="ECO:0000256" key="1">
    <source>
        <dbReference type="SAM" id="MobiDB-lite"/>
    </source>
</evidence>
<sequence>MRPSPCGLRVASRSHAHGWAVAGAARGAIWESRKRGGRGALRGGSVGPMQDAENVAVPEAAEERAEPGQQQLAAEPPPDVGLLRPGGPGAPEAAGTEAVIEEVAAAEAGPEPEVRTEAEAASVPSESPSQSAAEEPPGSHAEPRTPAQGEARGKQALDDRGDSLAQAASEDAGGNEGSAAEAEPRALENGDADEPSFSDPEDFVDDVSEEGEGARGGAGERRGSVSGVSEVGDVVELCHRFVHKFQRGYSCVPEKPPWRRFPSARPGGVLRAQRLPFCRKWG</sequence>
<reference evidence="2 3" key="1">
    <citation type="submission" date="2023-05" db="EMBL/GenBank/DDBJ databases">
        <title>B98-5 Cell Line De Novo Hybrid Assembly: An Optical Mapping Approach.</title>
        <authorList>
            <person name="Kananen K."/>
            <person name="Auerbach J.A."/>
            <person name="Kautto E."/>
            <person name="Blachly J.S."/>
        </authorList>
    </citation>
    <scope>NUCLEOTIDE SEQUENCE [LARGE SCALE GENOMIC DNA]</scope>
    <source>
        <strain evidence="2">B95-8</strain>
        <tissue evidence="2">Cell line</tissue>
    </source>
</reference>
<gene>
    <name evidence="2" type="ORF">P7K49_003458</name>
</gene>
<keyword evidence="3" id="KW-1185">Reference proteome</keyword>
<feature type="compositionally biased region" description="Low complexity" evidence="1">
    <location>
        <begin position="119"/>
        <end position="136"/>
    </location>
</feature>
<name>A0ABQ9W858_SAGOE</name>
<accession>A0ABQ9W858</accession>
<feature type="compositionally biased region" description="Basic and acidic residues" evidence="1">
    <location>
        <begin position="151"/>
        <end position="162"/>
    </location>
</feature>
<feature type="compositionally biased region" description="Low complexity" evidence="1">
    <location>
        <begin position="90"/>
        <end position="111"/>
    </location>
</feature>
<dbReference type="EMBL" id="JASSZA010000002">
    <property type="protein sequence ID" value="KAK2116572.1"/>
    <property type="molecule type" value="Genomic_DNA"/>
</dbReference>
<comment type="caution">
    <text evidence="2">The sequence shown here is derived from an EMBL/GenBank/DDBJ whole genome shotgun (WGS) entry which is preliminary data.</text>
</comment>
<feature type="compositionally biased region" description="Acidic residues" evidence="1">
    <location>
        <begin position="190"/>
        <end position="211"/>
    </location>
</feature>
<evidence type="ECO:0000313" key="3">
    <source>
        <dbReference type="Proteomes" id="UP001266305"/>
    </source>
</evidence>
<feature type="region of interest" description="Disordered" evidence="1">
    <location>
        <begin position="36"/>
        <end position="229"/>
    </location>
</feature>
<protein>
    <submittedName>
        <fullName evidence="2">Uncharacterized protein</fullName>
    </submittedName>
</protein>
<proteinExistence type="predicted"/>
<dbReference type="Proteomes" id="UP001266305">
    <property type="component" value="Unassembled WGS sequence"/>
</dbReference>
<organism evidence="2 3">
    <name type="scientific">Saguinus oedipus</name>
    <name type="common">Cotton-top tamarin</name>
    <name type="synonym">Oedipomidas oedipus</name>
    <dbReference type="NCBI Taxonomy" id="9490"/>
    <lineage>
        <taxon>Eukaryota</taxon>
        <taxon>Metazoa</taxon>
        <taxon>Chordata</taxon>
        <taxon>Craniata</taxon>
        <taxon>Vertebrata</taxon>
        <taxon>Euteleostomi</taxon>
        <taxon>Mammalia</taxon>
        <taxon>Eutheria</taxon>
        <taxon>Euarchontoglires</taxon>
        <taxon>Primates</taxon>
        <taxon>Haplorrhini</taxon>
        <taxon>Platyrrhini</taxon>
        <taxon>Cebidae</taxon>
        <taxon>Callitrichinae</taxon>
        <taxon>Saguinus</taxon>
    </lineage>
</organism>
<feature type="compositionally biased region" description="Low complexity" evidence="1">
    <location>
        <begin position="167"/>
        <end position="181"/>
    </location>
</feature>
<evidence type="ECO:0000313" key="2">
    <source>
        <dbReference type="EMBL" id="KAK2116572.1"/>
    </source>
</evidence>